<evidence type="ECO:0000256" key="6">
    <source>
        <dbReference type="ARBA" id="ARBA00022989"/>
    </source>
</evidence>
<sequence length="563" mass="62198">MGSMQRLRAWGEWALPGMLPALTCLLIAWIGNDRTSLWDRDEPRYAGVAQQMLETGDFIVPYFNGELRYQKPVLTYWLVAFAHWTLGDGAFASRFFSGLAAAGACFLTFVLGRSMFGRPAGIIAAWMFALCPVVFLLSKLCIPDGPLLFLSTGCFAALYATHPSSGATTEMSSRAAFGFWLALGLSLLVKGPVTLGMVFATLVVLRLLAGVRLCDFRLRWMVGLGVMLVVALPWFLAIRYTAGDGFYAESVGNQLVGRVWQSFDRKFLPPGYYAVTLLVGFAPWLMLTLLSAWRLRGEIRQGGPVSFLFAWILGSMILLEFFRSKQVHYFAPAYPALALIGSGYLARVVRRERVWIDDTLAVWSVRLTVMTVGVLAMLLVAIAFARPSSGTPAALIAALVGMVGVGVGARYWYRHQFPQGVYALAASLAVAYLLVAGFLLPGFESSRVLRPIAEEIAAVHESTGEAVVVHQLVEPSLTYYSGLAIPGYVPRENLKRTLERTEQSILLPVREDGFELLSEQYPGQVDVLRTWEGLVKMQHRTVRLVRFRPNAVIANAEEDATRR</sequence>
<evidence type="ECO:0000256" key="5">
    <source>
        <dbReference type="ARBA" id="ARBA00022692"/>
    </source>
</evidence>
<evidence type="ECO:0000256" key="8">
    <source>
        <dbReference type="SAM" id="Phobius"/>
    </source>
</evidence>
<dbReference type="InterPro" id="IPR038731">
    <property type="entry name" value="RgtA/B/C-like"/>
</dbReference>
<evidence type="ECO:0000259" key="9">
    <source>
        <dbReference type="Pfam" id="PF13231"/>
    </source>
</evidence>
<gene>
    <name evidence="10" type="primary">arnT_1</name>
    <name evidence="10" type="ORF">Pan216_02190</name>
</gene>
<reference evidence="10 11" key="1">
    <citation type="submission" date="2019-02" db="EMBL/GenBank/DDBJ databases">
        <title>Deep-cultivation of Planctomycetes and their phenomic and genomic characterization uncovers novel biology.</title>
        <authorList>
            <person name="Wiegand S."/>
            <person name="Jogler M."/>
            <person name="Boedeker C."/>
            <person name="Pinto D."/>
            <person name="Vollmers J."/>
            <person name="Rivas-Marin E."/>
            <person name="Kohn T."/>
            <person name="Peeters S.H."/>
            <person name="Heuer A."/>
            <person name="Rast P."/>
            <person name="Oberbeckmann S."/>
            <person name="Bunk B."/>
            <person name="Jeske O."/>
            <person name="Meyerdierks A."/>
            <person name="Storesund J.E."/>
            <person name="Kallscheuer N."/>
            <person name="Luecker S."/>
            <person name="Lage O.M."/>
            <person name="Pohl T."/>
            <person name="Merkel B.J."/>
            <person name="Hornburger P."/>
            <person name="Mueller R.-W."/>
            <person name="Bruemmer F."/>
            <person name="Labrenz M."/>
            <person name="Spormann A.M."/>
            <person name="Op den Camp H."/>
            <person name="Overmann J."/>
            <person name="Amann R."/>
            <person name="Jetten M.S.M."/>
            <person name="Mascher T."/>
            <person name="Medema M.H."/>
            <person name="Devos D.P."/>
            <person name="Kaster A.-K."/>
            <person name="Ovreas L."/>
            <person name="Rohde M."/>
            <person name="Galperin M.Y."/>
            <person name="Jogler C."/>
        </authorList>
    </citation>
    <scope>NUCLEOTIDE SEQUENCE [LARGE SCALE GENOMIC DNA]</scope>
    <source>
        <strain evidence="10 11">Pan216</strain>
    </source>
</reference>
<keyword evidence="2" id="KW-1003">Cell membrane</keyword>
<feature type="transmembrane region" description="Helical" evidence="8">
    <location>
        <begin position="179"/>
        <end position="208"/>
    </location>
</feature>
<evidence type="ECO:0000256" key="2">
    <source>
        <dbReference type="ARBA" id="ARBA00022475"/>
    </source>
</evidence>
<proteinExistence type="predicted"/>
<feature type="transmembrane region" description="Helical" evidence="8">
    <location>
        <begin position="391"/>
        <end position="413"/>
    </location>
</feature>
<feature type="transmembrane region" description="Helical" evidence="8">
    <location>
        <begin position="272"/>
        <end position="293"/>
    </location>
</feature>
<feature type="transmembrane region" description="Helical" evidence="8">
    <location>
        <begin position="360"/>
        <end position="385"/>
    </location>
</feature>
<dbReference type="GO" id="GO:0009103">
    <property type="term" value="P:lipopolysaccharide biosynthetic process"/>
    <property type="evidence" value="ECO:0007669"/>
    <property type="project" value="TreeGrafter"/>
</dbReference>
<dbReference type="Proteomes" id="UP000317093">
    <property type="component" value="Chromosome"/>
</dbReference>
<organism evidence="10 11">
    <name type="scientific">Kolteria novifilia</name>
    <dbReference type="NCBI Taxonomy" id="2527975"/>
    <lineage>
        <taxon>Bacteria</taxon>
        <taxon>Pseudomonadati</taxon>
        <taxon>Planctomycetota</taxon>
        <taxon>Planctomycetia</taxon>
        <taxon>Kolteriales</taxon>
        <taxon>Kolteriaceae</taxon>
        <taxon>Kolteria</taxon>
    </lineage>
</organism>
<dbReference type="PANTHER" id="PTHR33908">
    <property type="entry name" value="MANNOSYLTRANSFERASE YKCB-RELATED"/>
    <property type="match status" value="1"/>
</dbReference>
<feature type="transmembrane region" description="Helical" evidence="8">
    <location>
        <begin position="420"/>
        <end position="440"/>
    </location>
</feature>
<keyword evidence="3 10" id="KW-0328">Glycosyltransferase</keyword>
<dbReference type="EMBL" id="CP036279">
    <property type="protein sequence ID" value="QDU59391.1"/>
    <property type="molecule type" value="Genomic_DNA"/>
</dbReference>
<evidence type="ECO:0000256" key="3">
    <source>
        <dbReference type="ARBA" id="ARBA00022676"/>
    </source>
</evidence>
<feature type="domain" description="Glycosyltransferase RgtA/B/C/D-like" evidence="9">
    <location>
        <begin position="71"/>
        <end position="234"/>
    </location>
</feature>
<dbReference type="EC" id="2.4.2.43" evidence="10"/>
<feature type="transmembrane region" description="Helical" evidence="8">
    <location>
        <begin position="12"/>
        <end position="31"/>
    </location>
</feature>
<keyword evidence="4 10" id="KW-0808">Transferase</keyword>
<evidence type="ECO:0000313" key="11">
    <source>
        <dbReference type="Proteomes" id="UP000317093"/>
    </source>
</evidence>
<dbReference type="GO" id="GO:0005886">
    <property type="term" value="C:plasma membrane"/>
    <property type="evidence" value="ECO:0007669"/>
    <property type="project" value="UniProtKB-SubCell"/>
</dbReference>
<dbReference type="KEGG" id="knv:Pan216_02190"/>
<dbReference type="InterPro" id="IPR050297">
    <property type="entry name" value="LipidA_mod_glycosyltrf_83"/>
</dbReference>
<keyword evidence="11" id="KW-1185">Reference proteome</keyword>
<keyword evidence="6 8" id="KW-1133">Transmembrane helix</keyword>
<evidence type="ECO:0000256" key="4">
    <source>
        <dbReference type="ARBA" id="ARBA00022679"/>
    </source>
</evidence>
<dbReference type="OrthoDB" id="9815691at2"/>
<keyword evidence="5 8" id="KW-0812">Transmembrane</keyword>
<protein>
    <submittedName>
        <fullName evidence="10">Undecaprenyl phosphate-alpha-4-amino-4-deoxy-L-arabinose arabinosyl transferase</fullName>
        <ecNumber evidence="10">2.4.2.43</ecNumber>
    </submittedName>
</protein>
<feature type="transmembrane region" description="Helical" evidence="8">
    <location>
        <begin position="91"/>
        <end position="111"/>
    </location>
</feature>
<accession>A0A518AXD9</accession>
<dbReference type="GO" id="GO:0103015">
    <property type="term" value="F:4-amino-4-deoxy-L-arabinose transferase activity"/>
    <property type="evidence" value="ECO:0007669"/>
    <property type="project" value="UniProtKB-EC"/>
</dbReference>
<dbReference type="PANTHER" id="PTHR33908:SF3">
    <property type="entry name" value="UNDECAPRENYL PHOSPHATE-ALPHA-4-AMINO-4-DEOXY-L-ARABINOSE ARABINOSYL TRANSFERASE"/>
    <property type="match status" value="1"/>
</dbReference>
<dbReference type="AlphaFoldDB" id="A0A518AXD9"/>
<evidence type="ECO:0000256" key="1">
    <source>
        <dbReference type="ARBA" id="ARBA00004651"/>
    </source>
</evidence>
<dbReference type="GO" id="GO:0010041">
    <property type="term" value="P:response to iron(III) ion"/>
    <property type="evidence" value="ECO:0007669"/>
    <property type="project" value="TreeGrafter"/>
</dbReference>
<keyword evidence="7 8" id="KW-0472">Membrane</keyword>
<feature type="transmembrane region" description="Helical" evidence="8">
    <location>
        <begin position="123"/>
        <end position="142"/>
    </location>
</feature>
<evidence type="ECO:0000313" key="10">
    <source>
        <dbReference type="EMBL" id="QDU59391.1"/>
    </source>
</evidence>
<feature type="transmembrane region" description="Helical" evidence="8">
    <location>
        <begin position="220"/>
        <end position="242"/>
    </location>
</feature>
<feature type="transmembrane region" description="Helical" evidence="8">
    <location>
        <begin position="305"/>
        <end position="323"/>
    </location>
</feature>
<evidence type="ECO:0000256" key="7">
    <source>
        <dbReference type="ARBA" id="ARBA00023136"/>
    </source>
</evidence>
<comment type="subcellular location">
    <subcellularLocation>
        <location evidence="1">Cell membrane</location>
        <topology evidence="1">Multi-pass membrane protein</topology>
    </subcellularLocation>
</comment>
<feature type="transmembrane region" description="Helical" evidence="8">
    <location>
        <begin position="329"/>
        <end position="348"/>
    </location>
</feature>
<dbReference type="Pfam" id="PF13231">
    <property type="entry name" value="PMT_2"/>
    <property type="match status" value="1"/>
</dbReference>
<name>A0A518AXD9_9BACT</name>